<dbReference type="PROSITE" id="PS00618">
    <property type="entry name" value="RECF_2"/>
    <property type="match status" value="1"/>
</dbReference>
<evidence type="ECO:0000313" key="15">
    <source>
        <dbReference type="EMBL" id="SFC20706.1"/>
    </source>
</evidence>
<dbReference type="CDD" id="cd03242">
    <property type="entry name" value="ABC_RecF"/>
    <property type="match status" value="1"/>
</dbReference>
<evidence type="ECO:0000256" key="2">
    <source>
        <dbReference type="ARBA" id="ARBA00008016"/>
    </source>
</evidence>
<accession>A0A1I1HAA7</accession>
<evidence type="ECO:0000256" key="10">
    <source>
        <dbReference type="ARBA" id="ARBA00023204"/>
    </source>
</evidence>
<dbReference type="Proteomes" id="UP000199376">
    <property type="component" value="Unassembled WGS sequence"/>
</dbReference>
<dbReference type="InterPro" id="IPR001238">
    <property type="entry name" value="DNA-binding_RecF"/>
</dbReference>
<gene>
    <name evidence="12" type="primary">recF</name>
    <name evidence="15" type="ORF">SAMN05660453_1303</name>
</gene>
<keyword evidence="11 12" id="KW-0742">SOS response</keyword>
<keyword evidence="5 12" id="KW-0235">DNA replication</keyword>
<dbReference type="Gene3D" id="3.40.50.300">
    <property type="entry name" value="P-loop containing nucleotide triphosphate hydrolases"/>
    <property type="match status" value="1"/>
</dbReference>
<dbReference type="GO" id="GO:0006302">
    <property type="term" value="P:double-strand break repair"/>
    <property type="evidence" value="ECO:0007669"/>
    <property type="project" value="TreeGrafter"/>
</dbReference>
<dbReference type="OrthoDB" id="9803889at2"/>
<keyword evidence="10 12" id="KW-0234">DNA repair</keyword>
<protein>
    <recommendedName>
        <fullName evidence="3 12">DNA replication and repair protein RecF</fullName>
    </recommendedName>
</protein>
<evidence type="ECO:0000256" key="12">
    <source>
        <dbReference type="HAMAP-Rule" id="MF_00365"/>
    </source>
</evidence>
<dbReference type="GO" id="GO:0006260">
    <property type="term" value="P:DNA replication"/>
    <property type="evidence" value="ECO:0007669"/>
    <property type="project" value="UniProtKB-UniRule"/>
</dbReference>
<dbReference type="SUPFAM" id="SSF52540">
    <property type="entry name" value="P-loop containing nucleoside triphosphate hydrolases"/>
    <property type="match status" value="1"/>
</dbReference>
<dbReference type="GO" id="GO:0003697">
    <property type="term" value="F:single-stranded DNA binding"/>
    <property type="evidence" value="ECO:0007669"/>
    <property type="project" value="UniProtKB-UniRule"/>
</dbReference>
<keyword evidence="6 12" id="KW-0547">Nucleotide-binding</keyword>
<keyword evidence="8 12" id="KW-0067">ATP-binding</keyword>
<dbReference type="PANTHER" id="PTHR32182:SF0">
    <property type="entry name" value="DNA REPLICATION AND REPAIR PROTEIN RECF"/>
    <property type="match status" value="1"/>
</dbReference>
<feature type="domain" description="RecF/RecN/SMC N-terminal" evidence="14">
    <location>
        <begin position="3"/>
        <end position="345"/>
    </location>
</feature>
<reference evidence="15 16" key="1">
    <citation type="submission" date="2016-10" db="EMBL/GenBank/DDBJ databases">
        <authorList>
            <person name="de Groot N.N."/>
        </authorList>
    </citation>
    <scope>NUCLEOTIDE SEQUENCE [LARGE SCALE GENOMIC DNA]</scope>
    <source>
        <strain evidence="15 16">DSM 19113</strain>
    </source>
</reference>
<organism evidence="15 16">
    <name type="scientific">Fructobacillus durionis</name>
    <dbReference type="NCBI Taxonomy" id="283737"/>
    <lineage>
        <taxon>Bacteria</taxon>
        <taxon>Bacillati</taxon>
        <taxon>Bacillota</taxon>
        <taxon>Bacilli</taxon>
        <taxon>Lactobacillales</taxon>
        <taxon>Lactobacillaceae</taxon>
        <taxon>Fructobacillus</taxon>
    </lineage>
</organism>
<evidence type="ECO:0000256" key="4">
    <source>
        <dbReference type="ARBA" id="ARBA00022490"/>
    </source>
</evidence>
<proteinExistence type="inferred from homology"/>
<evidence type="ECO:0000256" key="13">
    <source>
        <dbReference type="RuleBase" id="RU000578"/>
    </source>
</evidence>
<dbReference type="NCBIfam" id="TIGR00611">
    <property type="entry name" value="recf"/>
    <property type="match status" value="1"/>
</dbReference>
<evidence type="ECO:0000256" key="1">
    <source>
        <dbReference type="ARBA" id="ARBA00004496"/>
    </source>
</evidence>
<name>A0A1I1HAA7_9LACO</name>
<keyword evidence="7 12" id="KW-0227">DNA damage</keyword>
<dbReference type="PROSITE" id="PS00617">
    <property type="entry name" value="RECF_1"/>
    <property type="match status" value="1"/>
</dbReference>
<comment type="similarity">
    <text evidence="2 12 13">Belongs to the RecF family.</text>
</comment>
<evidence type="ECO:0000256" key="3">
    <source>
        <dbReference type="ARBA" id="ARBA00020170"/>
    </source>
</evidence>
<keyword evidence="4 12" id="KW-0963">Cytoplasm</keyword>
<dbReference type="HAMAP" id="MF_00365">
    <property type="entry name" value="RecF"/>
    <property type="match status" value="1"/>
</dbReference>
<dbReference type="GO" id="GO:0000731">
    <property type="term" value="P:DNA synthesis involved in DNA repair"/>
    <property type="evidence" value="ECO:0007669"/>
    <property type="project" value="TreeGrafter"/>
</dbReference>
<dbReference type="InterPro" id="IPR018078">
    <property type="entry name" value="DNA-binding_RecF_CS"/>
</dbReference>
<comment type="subcellular location">
    <subcellularLocation>
        <location evidence="1 12 13">Cytoplasm</location>
    </subcellularLocation>
</comment>
<dbReference type="InterPro" id="IPR003395">
    <property type="entry name" value="RecF/RecN/SMC_N"/>
</dbReference>
<evidence type="ECO:0000313" key="16">
    <source>
        <dbReference type="Proteomes" id="UP000199376"/>
    </source>
</evidence>
<sequence>MELTELSLSHFRNYDDAKLTFQPGVNIFLGQNAQGKTNLLESIYALALARSHRTKIDKDLIQWGQSQARISGIIENRFGKTPLSLSWSNKGKQARVNHLDQSRLSTYIGQLNVILFAPEDLDLVKGPPAIRRRFIDIEFGQMNRTYLQLSSQYKRVLKDRNAYLKAWSFGGKKDAVFLSVLTDQLIELSVKLILLKQRFLKELEKAAARIHREVANQTEELTLHYKTAVDLQQVSTEEELLGALQAAFSKQSDREKKQGTTLVGPHRDDFTIEVNGVDVSNFGSQGQQRTAALALKLGEIDLMHQETGEYPVLLLDDVLSELDASRQTHLLMSIENKVQTFITAPSLSEVARSLIKEPKVFLVKDGTIQVETK</sequence>
<evidence type="ECO:0000256" key="6">
    <source>
        <dbReference type="ARBA" id="ARBA00022741"/>
    </source>
</evidence>
<keyword evidence="16" id="KW-1185">Reference proteome</keyword>
<comment type="function">
    <text evidence="12 13">The RecF protein is involved in DNA metabolism; it is required for DNA replication and normal SOS inducibility. RecF binds preferentially to single-stranded, linear DNA. It also seems to bind ATP.</text>
</comment>
<feature type="binding site" evidence="12">
    <location>
        <begin position="30"/>
        <end position="37"/>
    </location>
    <ligand>
        <name>ATP</name>
        <dbReference type="ChEBI" id="CHEBI:30616"/>
    </ligand>
</feature>
<dbReference type="GO" id="GO:0009432">
    <property type="term" value="P:SOS response"/>
    <property type="evidence" value="ECO:0007669"/>
    <property type="project" value="UniProtKB-UniRule"/>
</dbReference>
<dbReference type="GO" id="GO:0005524">
    <property type="term" value="F:ATP binding"/>
    <property type="evidence" value="ECO:0007669"/>
    <property type="project" value="UniProtKB-UniRule"/>
</dbReference>
<dbReference type="Gene3D" id="1.20.1050.90">
    <property type="entry name" value="RecF/RecN/SMC, N-terminal domain"/>
    <property type="match status" value="1"/>
</dbReference>
<evidence type="ECO:0000256" key="8">
    <source>
        <dbReference type="ARBA" id="ARBA00022840"/>
    </source>
</evidence>
<dbReference type="Pfam" id="PF02463">
    <property type="entry name" value="SMC_N"/>
    <property type="match status" value="1"/>
</dbReference>
<evidence type="ECO:0000259" key="14">
    <source>
        <dbReference type="Pfam" id="PF02463"/>
    </source>
</evidence>
<dbReference type="EMBL" id="FOLI01000008">
    <property type="protein sequence ID" value="SFC20706.1"/>
    <property type="molecule type" value="Genomic_DNA"/>
</dbReference>
<evidence type="ECO:0000256" key="11">
    <source>
        <dbReference type="ARBA" id="ARBA00023236"/>
    </source>
</evidence>
<dbReference type="PANTHER" id="PTHR32182">
    <property type="entry name" value="DNA REPLICATION AND REPAIR PROTEIN RECF"/>
    <property type="match status" value="1"/>
</dbReference>
<evidence type="ECO:0000256" key="7">
    <source>
        <dbReference type="ARBA" id="ARBA00022763"/>
    </source>
</evidence>
<evidence type="ECO:0000256" key="9">
    <source>
        <dbReference type="ARBA" id="ARBA00023125"/>
    </source>
</evidence>
<dbReference type="InterPro" id="IPR027417">
    <property type="entry name" value="P-loop_NTPase"/>
</dbReference>
<dbReference type="AlphaFoldDB" id="A0A1I1HAA7"/>
<dbReference type="GO" id="GO:0005737">
    <property type="term" value="C:cytoplasm"/>
    <property type="evidence" value="ECO:0007669"/>
    <property type="project" value="UniProtKB-SubCell"/>
</dbReference>
<dbReference type="STRING" id="283737.SAMN05660453_1303"/>
<dbReference type="InterPro" id="IPR042174">
    <property type="entry name" value="RecF_2"/>
</dbReference>
<dbReference type="RefSeq" id="WP_091503173.1">
    <property type="nucleotide sequence ID" value="NZ_FOLI01000008.1"/>
</dbReference>
<evidence type="ECO:0000256" key="5">
    <source>
        <dbReference type="ARBA" id="ARBA00022705"/>
    </source>
</evidence>
<keyword evidence="9 12" id="KW-0238">DNA-binding</keyword>